<dbReference type="AlphaFoldDB" id="A0A1J8NG81"/>
<keyword evidence="3 6" id="KW-0812">Transmembrane</keyword>
<dbReference type="GO" id="GO:0005315">
    <property type="term" value="F:phosphate transmembrane transporter activity"/>
    <property type="evidence" value="ECO:0007669"/>
    <property type="project" value="InterPro"/>
</dbReference>
<feature type="transmembrane region" description="Helical" evidence="6">
    <location>
        <begin position="45"/>
        <end position="69"/>
    </location>
</feature>
<evidence type="ECO:0000313" key="8">
    <source>
        <dbReference type="Proteomes" id="UP000183924"/>
    </source>
</evidence>
<comment type="subcellular location">
    <subcellularLocation>
        <location evidence="1">Membrane</location>
        <topology evidence="1">Multi-pass membrane protein</topology>
    </subcellularLocation>
</comment>
<accession>A0A1J8NG81</accession>
<dbReference type="OrthoDB" id="9779554at2"/>
<dbReference type="Pfam" id="PF01384">
    <property type="entry name" value="PHO4"/>
    <property type="match status" value="1"/>
</dbReference>
<dbReference type="EMBL" id="LUKY01000033">
    <property type="protein sequence ID" value="OIZ94168.1"/>
    <property type="molecule type" value="Genomic_DNA"/>
</dbReference>
<name>A0A1J8NG81_9COXI</name>
<feature type="transmembrane region" description="Helical" evidence="6">
    <location>
        <begin position="220"/>
        <end position="240"/>
    </location>
</feature>
<feature type="transmembrane region" description="Helical" evidence="6">
    <location>
        <begin position="133"/>
        <end position="154"/>
    </location>
</feature>
<dbReference type="GO" id="GO:0035435">
    <property type="term" value="P:phosphate ion transmembrane transport"/>
    <property type="evidence" value="ECO:0007669"/>
    <property type="project" value="TreeGrafter"/>
</dbReference>
<keyword evidence="4 6" id="KW-1133">Transmembrane helix</keyword>
<dbReference type="GO" id="GO:0016020">
    <property type="term" value="C:membrane"/>
    <property type="evidence" value="ECO:0007669"/>
    <property type="project" value="UniProtKB-SubCell"/>
</dbReference>
<dbReference type="STRING" id="1225476.A1D18_04730"/>
<dbReference type="InterPro" id="IPR001204">
    <property type="entry name" value="Phos_transporter"/>
</dbReference>
<keyword evidence="2" id="KW-0813">Transport</keyword>
<feature type="transmembrane region" description="Helical" evidence="6">
    <location>
        <begin position="6"/>
        <end position="24"/>
    </location>
</feature>
<evidence type="ECO:0000256" key="3">
    <source>
        <dbReference type="ARBA" id="ARBA00022692"/>
    </source>
</evidence>
<evidence type="ECO:0000256" key="6">
    <source>
        <dbReference type="SAM" id="Phobius"/>
    </source>
</evidence>
<proteinExistence type="predicted"/>
<gene>
    <name evidence="7" type="ORF">A1D18_04730</name>
</gene>
<evidence type="ECO:0000256" key="1">
    <source>
        <dbReference type="ARBA" id="ARBA00004141"/>
    </source>
</evidence>
<evidence type="ECO:0000256" key="5">
    <source>
        <dbReference type="ARBA" id="ARBA00023136"/>
    </source>
</evidence>
<protein>
    <submittedName>
        <fullName evidence="7">Inorganic phosphate transporter</fullName>
    </submittedName>
</protein>
<feature type="transmembrane region" description="Helical" evidence="6">
    <location>
        <begin position="307"/>
        <end position="329"/>
    </location>
</feature>
<dbReference type="PANTHER" id="PTHR11101">
    <property type="entry name" value="PHOSPHATE TRANSPORTER"/>
    <property type="match status" value="1"/>
</dbReference>
<keyword evidence="5 6" id="KW-0472">Membrane</keyword>
<evidence type="ECO:0000256" key="2">
    <source>
        <dbReference type="ARBA" id="ARBA00022448"/>
    </source>
</evidence>
<sequence length="336" mass="36114">MTSTLVFIYFVIVLAFIFDFINGFHDAANSIAIMVATKVLKPLTAVLWAAFFNFIAFLFFHLSVATTIGSGLIEPHIITPYVLFSALMGAIIWNLLTWYFGLPSSSSHGLIGGLVGAALVAGGWHVLNWHGLLPVLIAIVLSPLLGLSISWLLIKLAHFFLKDINSDKTQCWAKRAQFVAGALLSLGHGGNDAQKTMGIIAVLLFSTGLLNGHFYVPFWVIISCNFVMGLGTLIGGWRIVHTLGNKITKLTPLSGGCAATGAAFTLFAATDLGIPVSTTHTVTGAILGVGSTNGWLNTHWPTIRRIMWAWILTIPAAGLVASFFMMLAAPLKQLLH</sequence>
<keyword evidence="8" id="KW-1185">Reference proteome</keyword>
<dbReference type="RefSeq" id="WP_071662662.1">
    <property type="nucleotide sequence ID" value="NZ_LUKY01000033.1"/>
</dbReference>
<dbReference type="Proteomes" id="UP000183924">
    <property type="component" value="Unassembled WGS sequence"/>
</dbReference>
<dbReference type="PANTHER" id="PTHR11101:SF80">
    <property type="entry name" value="PHOSPHATE TRANSPORTER"/>
    <property type="match status" value="1"/>
</dbReference>
<feature type="transmembrane region" description="Helical" evidence="6">
    <location>
        <begin position="81"/>
        <end position="102"/>
    </location>
</feature>
<evidence type="ECO:0000256" key="4">
    <source>
        <dbReference type="ARBA" id="ARBA00022989"/>
    </source>
</evidence>
<comment type="caution">
    <text evidence="7">The sequence shown here is derived from an EMBL/GenBank/DDBJ whole genome shotgun (WGS) entry which is preliminary data.</text>
</comment>
<evidence type="ECO:0000313" key="7">
    <source>
        <dbReference type="EMBL" id="OIZ94168.1"/>
    </source>
</evidence>
<feature type="transmembrane region" description="Helical" evidence="6">
    <location>
        <begin position="109"/>
        <end position="127"/>
    </location>
</feature>
<reference evidence="7 8" key="1">
    <citation type="submission" date="2016-03" db="EMBL/GenBank/DDBJ databases">
        <title>Comparative genomics of Rickettsiella.</title>
        <authorList>
            <person name="Chandler C."/>
            <person name="Wang Y."/>
        </authorList>
    </citation>
    <scope>NUCLEOTIDE SEQUENCE [LARGE SCALE GENOMIC DNA]</scope>
    <source>
        <strain evidence="7 8">RCFS May 2013</strain>
    </source>
</reference>
<organism evidence="7 8">
    <name type="scientific">Candidatus Rickettsiella isopodorum</name>
    <dbReference type="NCBI Taxonomy" id="1225476"/>
    <lineage>
        <taxon>Bacteria</taxon>
        <taxon>Pseudomonadati</taxon>
        <taxon>Pseudomonadota</taxon>
        <taxon>Gammaproteobacteria</taxon>
        <taxon>Legionellales</taxon>
        <taxon>Coxiellaceae</taxon>
        <taxon>Rickettsiella</taxon>
    </lineage>
</organism>